<gene>
    <name evidence="2" type="ORF">F0562_034786</name>
</gene>
<dbReference type="PANTHER" id="PTHR35725:SF4">
    <property type="entry name" value="CLASSICAL ARABINOGALACTAN PROTEIN 26"/>
    <property type="match status" value="1"/>
</dbReference>
<dbReference type="EMBL" id="CM018045">
    <property type="protein sequence ID" value="KAA8527499.1"/>
    <property type="molecule type" value="Genomic_DNA"/>
</dbReference>
<evidence type="ECO:0000256" key="1">
    <source>
        <dbReference type="SAM" id="MobiDB-lite"/>
    </source>
</evidence>
<feature type="compositionally biased region" description="Low complexity" evidence="1">
    <location>
        <begin position="34"/>
        <end position="43"/>
    </location>
</feature>
<dbReference type="AlphaFoldDB" id="A0A5J5AB12"/>
<accession>A0A5J5AB12</accession>
<reference evidence="2 3" key="1">
    <citation type="submission" date="2019-09" db="EMBL/GenBank/DDBJ databases">
        <title>A chromosome-level genome assembly of the Chinese tupelo Nyssa sinensis.</title>
        <authorList>
            <person name="Yang X."/>
            <person name="Kang M."/>
            <person name="Yang Y."/>
            <person name="Xiong H."/>
            <person name="Wang M."/>
            <person name="Zhang Z."/>
            <person name="Wang Z."/>
            <person name="Wu H."/>
            <person name="Ma T."/>
            <person name="Liu J."/>
            <person name="Xi Z."/>
        </authorList>
    </citation>
    <scope>NUCLEOTIDE SEQUENCE [LARGE SCALE GENOMIC DNA]</scope>
    <source>
        <strain evidence="2">J267</strain>
        <tissue evidence="2">Leaf</tissue>
    </source>
</reference>
<dbReference type="Proteomes" id="UP000325577">
    <property type="component" value="Linkage Group LG21"/>
</dbReference>
<feature type="compositionally biased region" description="Low complexity" evidence="1">
    <location>
        <begin position="80"/>
        <end position="89"/>
    </location>
</feature>
<protein>
    <submittedName>
        <fullName evidence="2">Uncharacterized protein</fullName>
    </submittedName>
</protein>
<keyword evidence="3" id="KW-1185">Reference proteome</keyword>
<dbReference type="PANTHER" id="PTHR35725">
    <property type="entry name" value="CLASSICAL ARABINOGALACTAN PROTEIN 26"/>
    <property type="match status" value="1"/>
</dbReference>
<proteinExistence type="predicted"/>
<feature type="region of interest" description="Disordered" evidence="1">
    <location>
        <begin position="34"/>
        <end position="89"/>
    </location>
</feature>
<sequence>MAFMASPSLSLSPQLKLETVPTISAAPALLPNPSLSPSPELSPDIAPLFPSPGGVVPSTTGNSIPTIPSNPSPPNPDEMVTPGPGSAVSPSGVSFCHVRQLGWKIQLFYLGDLKYCLLFLLCVPKFVGLRASI</sequence>
<name>A0A5J5AB12_9ASTE</name>
<evidence type="ECO:0000313" key="3">
    <source>
        <dbReference type="Proteomes" id="UP000325577"/>
    </source>
</evidence>
<evidence type="ECO:0000313" key="2">
    <source>
        <dbReference type="EMBL" id="KAA8527499.1"/>
    </source>
</evidence>
<dbReference type="InterPro" id="IPR039346">
    <property type="entry name" value="AGP25/26"/>
</dbReference>
<organism evidence="2 3">
    <name type="scientific">Nyssa sinensis</name>
    <dbReference type="NCBI Taxonomy" id="561372"/>
    <lineage>
        <taxon>Eukaryota</taxon>
        <taxon>Viridiplantae</taxon>
        <taxon>Streptophyta</taxon>
        <taxon>Embryophyta</taxon>
        <taxon>Tracheophyta</taxon>
        <taxon>Spermatophyta</taxon>
        <taxon>Magnoliopsida</taxon>
        <taxon>eudicotyledons</taxon>
        <taxon>Gunneridae</taxon>
        <taxon>Pentapetalae</taxon>
        <taxon>asterids</taxon>
        <taxon>Cornales</taxon>
        <taxon>Nyssaceae</taxon>
        <taxon>Nyssa</taxon>
    </lineage>
</organism>